<proteinExistence type="predicted"/>
<reference evidence="2" key="1">
    <citation type="submission" date="2015-08" db="UniProtKB">
        <authorList>
            <consortium name="WormBaseParasite"/>
        </authorList>
    </citation>
    <scope>IDENTIFICATION</scope>
</reference>
<evidence type="ECO:0000313" key="3">
    <source>
        <dbReference type="WBParaSite" id="TCONS_00014764.p1"/>
    </source>
</evidence>
<dbReference type="Proteomes" id="UP000035681">
    <property type="component" value="Unplaced"/>
</dbReference>
<name>A0A0K0EKG4_STRER</name>
<sequence>MKGVLLVDDRDSVIFTNGDKEFLLYIKNFDELKEGSEIESPISDASSKVSHNILSQFVTIDIPNRQATDVFLPLIMLFNSQRAQQDVIINEIESNNLKFFFRHLSEQHYIIYVTEVDYNGDSKRILDKLHHLFGFYIGPFGMLMRNELSSIRHAKNMLKYRVIEIIEKKIPLFQEHLDHPNYSNNGLKFCKNLCNGLKIQIPNNLCILIRNGTLLASYGTKNSFFSCNYLTESLSNDDIEELMHIRDIRLKFKIDEEFDSVWLKIKNKKNILLFVNVFFVKLTNEISSIIITSLNDSWKIYKINEIFNHMYNLGNINNIKNSLTTINEIIYDLFPKNKIDYSNNDLILYKNHGRRIINIWSKLEKHLLNNSTKKSDGDNKKHLEVLIDRNNFNNTYNDSGVEMKSFTTSILFAINKSKNILKSYFDNSPIHLELLEEVMIAQLKRMFRLYLNDILEINKDEGRLYIFNKIKTELKFCYANERKSFFKINYEEIKITINENSLGYVLSCSNLPFRYCYLSNNTENIILKKTKIELILIEYLKVISYNDVDDKEEYIEISGLQNNSVYYIKYSVRDNYIDNLSIGKNLYPKLLKYIFHSQNTIESSNVFQIYAIFDFSIDKEVAINQCKEILKNYYQYISCISKNILV</sequence>
<evidence type="ECO:0000313" key="2">
    <source>
        <dbReference type="WBParaSite" id="SSTP_0000995700.1"/>
    </source>
</evidence>
<dbReference type="AlphaFoldDB" id="A0A0K0EKG4"/>
<evidence type="ECO:0000313" key="1">
    <source>
        <dbReference type="Proteomes" id="UP000035681"/>
    </source>
</evidence>
<protein>
    <submittedName>
        <fullName evidence="3">CCZ1/INTU/HSP4 first Longin domain-containing protein</fullName>
    </submittedName>
    <submittedName>
        <fullName evidence="2">Intu_longin_1 domain-containing protein</fullName>
    </submittedName>
</protein>
<organism evidence="2">
    <name type="scientific">Strongyloides stercoralis</name>
    <name type="common">Threadworm</name>
    <dbReference type="NCBI Taxonomy" id="6248"/>
    <lineage>
        <taxon>Eukaryota</taxon>
        <taxon>Metazoa</taxon>
        <taxon>Ecdysozoa</taxon>
        <taxon>Nematoda</taxon>
        <taxon>Chromadorea</taxon>
        <taxon>Rhabditida</taxon>
        <taxon>Tylenchina</taxon>
        <taxon>Panagrolaimomorpha</taxon>
        <taxon>Strongyloidoidea</taxon>
        <taxon>Strongyloididae</taxon>
        <taxon>Strongyloides</taxon>
    </lineage>
</organism>
<keyword evidence="1" id="KW-1185">Reference proteome</keyword>
<dbReference type="WBParaSite" id="TCONS_00014764.p1">
    <property type="protein sequence ID" value="TCONS_00014764.p1"/>
    <property type="gene ID" value="XLOC_009985"/>
</dbReference>
<dbReference type="WBParaSite" id="SSTP_0000995700.1">
    <property type="protein sequence ID" value="SSTP_0000995700.1"/>
    <property type="gene ID" value="SSTP_0000995700"/>
</dbReference>
<accession>A0A0K0EKG4</accession>